<evidence type="ECO:0000256" key="4">
    <source>
        <dbReference type="ARBA" id="ARBA00023163"/>
    </source>
</evidence>
<keyword evidence="4" id="KW-0804">Transcription</keyword>
<feature type="region of interest" description="Disordered" evidence="6">
    <location>
        <begin position="1"/>
        <end position="95"/>
    </location>
</feature>
<feature type="region of interest" description="Disordered" evidence="6">
    <location>
        <begin position="121"/>
        <end position="142"/>
    </location>
</feature>
<evidence type="ECO:0000313" key="8">
    <source>
        <dbReference type="EMBL" id="MCL7022317.1"/>
    </source>
</evidence>
<dbReference type="Proteomes" id="UP001177140">
    <property type="component" value="Unassembled WGS sequence"/>
</dbReference>
<protein>
    <recommendedName>
        <fullName evidence="7">TF-B3 domain-containing protein</fullName>
    </recommendedName>
</protein>
<evidence type="ECO:0000256" key="6">
    <source>
        <dbReference type="SAM" id="MobiDB-lite"/>
    </source>
</evidence>
<dbReference type="Pfam" id="PF02362">
    <property type="entry name" value="B3"/>
    <property type="match status" value="1"/>
</dbReference>
<comment type="caution">
    <text evidence="8">The sequence shown here is derived from an EMBL/GenBank/DDBJ whole genome shotgun (WGS) entry which is preliminary data.</text>
</comment>
<keyword evidence="9" id="KW-1185">Reference proteome</keyword>
<keyword evidence="2" id="KW-0805">Transcription regulation</keyword>
<name>A0AA41RPT3_PAPNU</name>
<sequence>MEPSADNCISPDEQSGFLQEKSISPSQRTADESMESPLANVARPIQLDTQMELEHSGSSQIMLGLPSPQKTSDSQMASKHPRSSQIISGLPSPQKTGEPFKISHINDSKAPCNPIQRQAENKVVTTEEEQDEMKLDDTTTEEQNEPYFLTDKPYFHCILGKSQLYSMGIPKSVNQLLPEQEVPVVLSYQNKTWKVKYYGSRANKKFDPSWKYFVQDNNLKVGDGCVFELKEHSNECIKFRIQILDGDIPSEFLDRVDGKTKDHPIVIGLD</sequence>
<dbReference type="Gene3D" id="2.40.330.10">
    <property type="entry name" value="DNA-binding pseudobarrel domain"/>
    <property type="match status" value="1"/>
</dbReference>
<dbReference type="InterPro" id="IPR044837">
    <property type="entry name" value="REM16-like"/>
</dbReference>
<evidence type="ECO:0000259" key="7">
    <source>
        <dbReference type="PROSITE" id="PS50863"/>
    </source>
</evidence>
<comment type="subcellular location">
    <subcellularLocation>
        <location evidence="1">Nucleus</location>
    </subcellularLocation>
</comment>
<dbReference type="AlphaFoldDB" id="A0AA41RPT3"/>
<evidence type="ECO:0000313" key="9">
    <source>
        <dbReference type="Proteomes" id="UP001177140"/>
    </source>
</evidence>
<gene>
    <name evidence="8" type="ORF">MKW94_030503</name>
</gene>
<dbReference type="SMART" id="SM01019">
    <property type="entry name" value="B3"/>
    <property type="match status" value="1"/>
</dbReference>
<dbReference type="InterPro" id="IPR015300">
    <property type="entry name" value="DNA-bd_pseudobarrel_sf"/>
</dbReference>
<dbReference type="GO" id="GO:0003677">
    <property type="term" value="F:DNA binding"/>
    <property type="evidence" value="ECO:0007669"/>
    <property type="project" value="UniProtKB-KW"/>
</dbReference>
<accession>A0AA41RPT3</accession>
<organism evidence="8 9">
    <name type="scientific">Papaver nudicaule</name>
    <name type="common">Iceland poppy</name>
    <dbReference type="NCBI Taxonomy" id="74823"/>
    <lineage>
        <taxon>Eukaryota</taxon>
        <taxon>Viridiplantae</taxon>
        <taxon>Streptophyta</taxon>
        <taxon>Embryophyta</taxon>
        <taxon>Tracheophyta</taxon>
        <taxon>Spermatophyta</taxon>
        <taxon>Magnoliopsida</taxon>
        <taxon>Ranunculales</taxon>
        <taxon>Papaveraceae</taxon>
        <taxon>Papaveroideae</taxon>
        <taxon>Papaver</taxon>
    </lineage>
</organism>
<evidence type="ECO:0000256" key="5">
    <source>
        <dbReference type="ARBA" id="ARBA00023242"/>
    </source>
</evidence>
<feature type="compositionally biased region" description="Polar residues" evidence="6">
    <location>
        <begin position="68"/>
        <end position="95"/>
    </location>
</feature>
<feature type="domain" description="TF-B3" evidence="7">
    <location>
        <begin position="184"/>
        <end position="247"/>
    </location>
</feature>
<dbReference type="InterPro" id="IPR003340">
    <property type="entry name" value="B3_DNA-bd"/>
</dbReference>
<proteinExistence type="predicted"/>
<keyword evidence="5" id="KW-0539">Nucleus</keyword>
<dbReference type="SUPFAM" id="SSF101936">
    <property type="entry name" value="DNA-binding pseudobarrel domain"/>
    <property type="match status" value="1"/>
</dbReference>
<dbReference type="PANTHER" id="PTHR31391">
    <property type="entry name" value="B3 DOMAIN-CONTAINING PROTEIN OS11G0197600-RELATED"/>
    <property type="match status" value="1"/>
</dbReference>
<dbReference type="GO" id="GO:0005634">
    <property type="term" value="C:nucleus"/>
    <property type="evidence" value="ECO:0007669"/>
    <property type="project" value="UniProtKB-SubCell"/>
</dbReference>
<feature type="compositionally biased region" description="Polar residues" evidence="6">
    <location>
        <begin position="12"/>
        <end position="28"/>
    </location>
</feature>
<keyword evidence="3" id="KW-0238">DNA-binding</keyword>
<evidence type="ECO:0000256" key="2">
    <source>
        <dbReference type="ARBA" id="ARBA00023015"/>
    </source>
</evidence>
<reference evidence="8" key="1">
    <citation type="submission" date="2022-03" db="EMBL/GenBank/DDBJ databases">
        <title>A functionally conserved STORR gene fusion in Papaver species that diverged 16.8 million years ago.</title>
        <authorList>
            <person name="Catania T."/>
        </authorList>
    </citation>
    <scope>NUCLEOTIDE SEQUENCE</scope>
    <source>
        <strain evidence="8">S-191538</strain>
    </source>
</reference>
<dbReference type="PANTHER" id="PTHR31391:SF64">
    <property type="entry name" value="B3 DOMAIN-CONTAINING PROTEIN OS06G0112300"/>
    <property type="match status" value="1"/>
</dbReference>
<dbReference type="CDD" id="cd10017">
    <property type="entry name" value="B3_DNA"/>
    <property type="match status" value="1"/>
</dbReference>
<evidence type="ECO:0000256" key="3">
    <source>
        <dbReference type="ARBA" id="ARBA00023125"/>
    </source>
</evidence>
<evidence type="ECO:0000256" key="1">
    <source>
        <dbReference type="ARBA" id="ARBA00004123"/>
    </source>
</evidence>
<dbReference type="EMBL" id="JAJJMA010010115">
    <property type="protein sequence ID" value="MCL7022317.1"/>
    <property type="molecule type" value="Genomic_DNA"/>
</dbReference>
<dbReference type="PROSITE" id="PS50863">
    <property type="entry name" value="B3"/>
    <property type="match status" value="1"/>
</dbReference>